<feature type="transmembrane region" description="Helical" evidence="1">
    <location>
        <begin position="194"/>
        <end position="213"/>
    </location>
</feature>
<evidence type="ECO:0000313" key="3">
    <source>
        <dbReference type="Proteomes" id="UP001366085"/>
    </source>
</evidence>
<feature type="transmembrane region" description="Helical" evidence="1">
    <location>
        <begin position="70"/>
        <end position="95"/>
    </location>
</feature>
<dbReference type="RefSeq" id="WP_337316962.1">
    <property type="nucleotide sequence ID" value="NZ_JBBDGN010000001.1"/>
</dbReference>
<dbReference type="EMBL" id="JBBDGN010000001">
    <property type="protein sequence ID" value="MEJ1090523.1"/>
    <property type="molecule type" value="Genomic_DNA"/>
</dbReference>
<keyword evidence="1" id="KW-1133">Transmembrane helix</keyword>
<feature type="transmembrane region" description="Helical" evidence="1">
    <location>
        <begin position="43"/>
        <end position="64"/>
    </location>
</feature>
<comment type="caution">
    <text evidence="2">The sequence shown here is derived from an EMBL/GenBank/DDBJ whole genome shotgun (WGS) entry which is preliminary data.</text>
</comment>
<keyword evidence="1" id="KW-0472">Membrane</keyword>
<feature type="transmembrane region" description="Helical" evidence="1">
    <location>
        <begin position="116"/>
        <end position="144"/>
    </location>
</feature>
<proteinExistence type="predicted"/>
<evidence type="ECO:0000313" key="2">
    <source>
        <dbReference type="EMBL" id="MEJ1090523.1"/>
    </source>
</evidence>
<accession>A0ABU8LGR6</accession>
<protein>
    <submittedName>
        <fullName evidence="2">ABC transporter permease</fullName>
    </submittedName>
</protein>
<dbReference type="Proteomes" id="UP001366085">
    <property type="component" value="Unassembled WGS sequence"/>
</dbReference>
<reference evidence="2 3" key="1">
    <citation type="submission" date="2024-02" db="EMBL/GenBank/DDBJ databases">
        <authorList>
            <person name="Saticioglu I.B."/>
        </authorList>
    </citation>
    <scope>NUCLEOTIDE SEQUENCE [LARGE SCALE GENOMIC DNA]</scope>
    <source>
        <strain evidence="2 3">Mu-43</strain>
    </source>
</reference>
<keyword evidence="3" id="KW-1185">Reference proteome</keyword>
<organism evidence="2 3">
    <name type="scientific">Microbacterium istanbulense</name>
    <dbReference type="NCBI Taxonomy" id="3122049"/>
    <lineage>
        <taxon>Bacteria</taxon>
        <taxon>Bacillati</taxon>
        <taxon>Actinomycetota</taxon>
        <taxon>Actinomycetes</taxon>
        <taxon>Micrococcales</taxon>
        <taxon>Microbacteriaceae</taxon>
        <taxon>Microbacterium</taxon>
    </lineage>
</organism>
<gene>
    <name evidence="2" type="ORF">WDU93_02360</name>
</gene>
<name>A0ABU8LGR6_9MICO</name>
<feature type="transmembrane region" description="Helical" evidence="1">
    <location>
        <begin position="250"/>
        <end position="270"/>
    </location>
</feature>
<feature type="transmembrane region" description="Helical" evidence="1">
    <location>
        <begin position="164"/>
        <end position="187"/>
    </location>
</feature>
<sequence>MTTQTAPAAQAAPLTAPASGYRLSFARVLRSEWIKLATVRSTWWSVAITAALTIGIAVLIALAVGKVPGFTGITAVIMPIQFTMLLAGILGVISVTGEYSTGMIRSTLTAVPARGVVLAAKAVVMALVLFFTSLAIFFAAAVVVSPIFADTAGAIDWASFDGTYLPILVASASMAAFALIGVALGFVLRSGAGAIAAVVGLLFVLPIVVQMFAMAGEAWKWVLDAGNYLPMAAAQFAILPSEQAPVDANTAYLTLAAWVVGGLLAAWAVLRTRDA</sequence>
<keyword evidence="1" id="KW-0812">Transmembrane</keyword>
<evidence type="ECO:0000256" key="1">
    <source>
        <dbReference type="SAM" id="Phobius"/>
    </source>
</evidence>